<evidence type="ECO:0000256" key="4">
    <source>
        <dbReference type="SAM" id="MobiDB-lite"/>
    </source>
</evidence>
<dbReference type="GO" id="GO:0006334">
    <property type="term" value="P:nucleosome assembly"/>
    <property type="evidence" value="ECO:0007669"/>
    <property type="project" value="TreeGrafter"/>
</dbReference>
<evidence type="ECO:0000313" key="5">
    <source>
        <dbReference type="EMBL" id="ESR39428.1"/>
    </source>
</evidence>
<proteinExistence type="inferred from homology"/>
<dbReference type="PANTHER" id="PTHR22691">
    <property type="entry name" value="YEAST SPT2-RELATED"/>
    <property type="match status" value="1"/>
</dbReference>
<dbReference type="eggNOG" id="ENOG502QRJX">
    <property type="taxonomic scope" value="Eukaryota"/>
</dbReference>
<feature type="region of interest" description="Disordered" evidence="4">
    <location>
        <begin position="1"/>
        <end position="45"/>
    </location>
</feature>
<dbReference type="SMART" id="SM00784">
    <property type="entry name" value="SPT2"/>
    <property type="match status" value="1"/>
</dbReference>
<dbReference type="PANTHER" id="PTHR22691:SF8">
    <property type="entry name" value="PROTEIN SPT2 HOMOLOG"/>
    <property type="match status" value="1"/>
</dbReference>
<dbReference type="KEGG" id="cic:CICLE_v10025536mg"/>
<organism evidence="5 6">
    <name type="scientific">Citrus clementina</name>
    <name type="common">Clementine</name>
    <name type="synonym">Citrus deliciosa x Citrus sinensis</name>
    <dbReference type="NCBI Taxonomy" id="85681"/>
    <lineage>
        <taxon>Eukaryota</taxon>
        <taxon>Viridiplantae</taxon>
        <taxon>Streptophyta</taxon>
        <taxon>Embryophyta</taxon>
        <taxon>Tracheophyta</taxon>
        <taxon>Spermatophyta</taxon>
        <taxon>Magnoliopsida</taxon>
        <taxon>eudicotyledons</taxon>
        <taxon>Gunneridae</taxon>
        <taxon>Pentapetalae</taxon>
        <taxon>rosids</taxon>
        <taxon>malvids</taxon>
        <taxon>Sapindales</taxon>
        <taxon>Rutaceae</taxon>
        <taxon>Aurantioideae</taxon>
        <taxon>Citrus</taxon>
    </lineage>
</organism>
<dbReference type="InterPro" id="IPR013256">
    <property type="entry name" value="Chromatin_SPT2"/>
</dbReference>
<dbReference type="STRING" id="85681.V4RX21"/>
<comment type="similarity">
    <text evidence="1">Belongs to the SPT2 family.</text>
</comment>
<feature type="region of interest" description="Disordered" evidence="4">
    <location>
        <begin position="57"/>
        <end position="82"/>
    </location>
</feature>
<evidence type="ECO:0000256" key="3">
    <source>
        <dbReference type="SAM" id="Coils"/>
    </source>
</evidence>
<accession>V4RX21</accession>
<reference evidence="5 6" key="1">
    <citation type="submission" date="2013-10" db="EMBL/GenBank/DDBJ databases">
        <authorList>
            <consortium name="International Citrus Genome Consortium"/>
            <person name="Jenkins J."/>
            <person name="Schmutz J."/>
            <person name="Prochnik S."/>
            <person name="Rokhsar D."/>
            <person name="Gmitter F."/>
            <person name="Ollitrault P."/>
            <person name="Machado M."/>
            <person name="Talon M."/>
            <person name="Wincker P."/>
            <person name="Jaillon O."/>
            <person name="Morgante M."/>
        </authorList>
    </citation>
    <scope>NUCLEOTIDE SEQUENCE</scope>
    <source>
        <strain evidence="6">cv. Clemenules</strain>
    </source>
</reference>
<evidence type="ECO:0008006" key="7">
    <source>
        <dbReference type="Google" id="ProtNLM"/>
    </source>
</evidence>
<evidence type="ECO:0000313" key="6">
    <source>
        <dbReference type="Proteomes" id="UP000030687"/>
    </source>
</evidence>
<feature type="compositionally biased region" description="Basic and acidic residues" evidence="4">
    <location>
        <begin position="35"/>
        <end position="45"/>
    </location>
</feature>
<keyword evidence="6" id="KW-1185">Reference proteome</keyword>
<feature type="compositionally biased region" description="Acidic residues" evidence="4">
    <location>
        <begin position="8"/>
        <end position="34"/>
    </location>
</feature>
<sequence length="471" mass="53819">MRGYARDDVEEYDEYEDEGEDQYEEDEGEEEDQEEERKPTEEELEYLELRQRLKERYRKNIKKENGSTSSKEKTNRLPYDNYGSFFGPSQPVISHRVIQESKSLLETQHLACRVQNSHRNNEKTSASSAPKVGGQRPPPKVNEVQRKVQKLKVSRDYSFLSDDAELPASKKEPPARNVSVPNSGFLLMLKRHDKLKCRQRANNRWVIVAEMFMLPREERKPVSSNVQMHSKAGLYKAANGNKSNSMSVESRKQHSNNNGIGPGRPAGQKAPPSKMPVASLERKASAPGAKYHPASVKNHLPTVKNQLPIAKNQSSAKIPPSSKILPSVQKKHLEQRNSIQEPNRSRPISKQPVASSKPQINKPLKQISSHAATQDHCPKKKPLARYSDEEGDDDAKAFTMLRSMLGHRKFANYDDDDSDMEAGFDDIMEEEKLSAKIALKEDEEQLRLIEEEERQERMRKLAKKRKLMSQR</sequence>
<dbReference type="InParanoid" id="V4RX21"/>
<dbReference type="OMA" id="ATNGYHR"/>
<dbReference type="GO" id="GO:0005730">
    <property type="term" value="C:nucleolus"/>
    <property type="evidence" value="ECO:0007669"/>
    <property type="project" value="TreeGrafter"/>
</dbReference>
<gene>
    <name evidence="5" type="ORF">CICLE_v10025536mg</name>
</gene>
<dbReference type="GO" id="GO:0042393">
    <property type="term" value="F:histone binding"/>
    <property type="evidence" value="ECO:0007669"/>
    <property type="project" value="TreeGrafter"/>
</dbReference>
<name>V4RX21_CITCL</name>
<feature type="region of interest" description="Disordered" evidence="4">
    <location>
        <begin position="114"/>
        <end position="145"/>
    </location>
</feature>
<evidence type="ECO:0000256" key="1">
    <source>
        <dbReference type="ARBA" id="ARBA00006461"/>
    </source>
</evidence>
<dbReference type="AlphaFoldDB" id="V4RX21"/>
<feature type="compositionally biased region" description="Polar residues" evidence="4">
    <location>
        <begin position="336"/>
        <end position="359"/>
    </location>
</feature>
<feature type="region of interest" description="Disordered" evidence="4">
    <location>
        <begin position="237"/>
        <end position="299"/>
    </location>
</feature>
<protein>
    <recommendedName>
        <fullName evidence="7">SPT2 chromatin protein</fullName>
    </recommendedName>
</protein>
<keyword evidence="2 3" id="KW-0175">Coiled coil</keyword>
<dbReference type="FunCoup" id="V4RX21">
    <property type="interactions" value="1153"/>
</dbReference>
<dbReference type="OrthoDB" id="6259853at2759"/>
<feature type="compositionally biased region" description="Polar residues" evidence="4">
    <location>
        <begin position="114"/>
        <end position="128"/>
    </location>
</feature>
<dbReference type="GO" id="GO:0006360">
    <property type="term" value="P:transcription by RNA polymerase I"/>
    <property type="evidence" value="ECO:0007669"/>
    <property type="project" value="TreeGrafter"/>
</dbReference>
<dbReference type="EMBL" id="KI536925">
    <property type="protein sequence ID" value="ESR39428.1"/>
    <property type="molecule type" value="Genomic_DNA"/>
</dbReference>
<feature type="coiled-coil region" evidence="3">
    <location>
        <begin position="432"/>
        <end position="459"/>
    </location>
</feature>
<evidence type="ECO:0000256" key="2">
    <source>
        <dbReference type="ARBA" id="ARBA00023054"/>
    </source>
</evidence>
<dbReference type="Gramene" id="ESR39428">
    <property type="protein sequence ID" value="ESR39428"/>
    <property type="gene ID" value="CICLE_v10025536mg"/>
</dbReference>
<dbReference type="Proteomes" id="UP000030687">
    <property type="component" value="Unassembled WGS sequence"/>
</dbReference>
<dbReference type="GO" id="GO:0003677">
    <property type="term" value="F:DNA binding"/>
    <property type="evidence" value="ECO:0007669"/>
    <property type="project" value="TreeGrafter"/>
</dbReference>
<dbReference type="Pfam" id="PF08243">
    <property type="entry name" value="SPT2"/>
    <property type="match status" value="1"/>
</dbReference>
<feature type="compositionally biased region" description="Basic and acidic residues" evidence="4">
    <location>
        <begin position="62"/>
        <end position="75"/>
    </location>
</feature>
<feature type="region of interest" description="Disordered" evidence="4">
    <location>
        <begin position="312"/>
        <end position="392"/>
    </location>
</feature>